<dbReference type="Pfam" id="PF00023">
    <property type="entry name" value="Ank"/>
    <property type="match status" value="1"/>
</dbReference>
<name>T1H8V5_RHOPR</name>
<dbReference type="FunCoup" id="T1H8V5">
    <property type="interactions" value="56"/>
</dbReference>
<dbReference type="EMBL" id="ACPB03006508">
    <property type="status" value="NOT_ANNOTATED_CDS"/>
    <property type="molecule type" value="Genomic_DNA"/>
</dbReference>
<sequence length="912" mass="105443">MDESIPMFGREWNSSICSGNLYAELLFAFETNDIAKFDRILSNSEIDADYRYGDPKYGTLLDLCTMRGNCAELVKILMKHEADQNLINPTRKKAPIHFAAQNPDLESFRILVEHPRTKVDILDNNGNTALHYAVKHADCLTAVKLLIDRNADLNVTNRKGMTPLHIALDQGNEEVVKMLIHAGADLALEGPDCTTLLEDLTERFPQIKIPERMQENLKQKRDMTHGELFRLLRDRRFNEFLTGIKTNKDLLEVNDGCHTFLQYCCQFNLDNIVEELLKLGANPNMTHVALKDTPIMISARKGNVKILSKLLDHNADQLDFSAVNGETALHCVVEGVQSIAQADHADYLECMNLLLTKVPKSKLNINQQDFKGNTALHYAAKIRQHKMVLLLLQHGAYIGVENRMQEAACADISYSTFLDHLDNCIDSNDALPREENYEITFNYDFLLPFDWSSERKDCDDYELNRPNKQYLQAETKTLLHIANNRELRSLLKHPIFTSFLHLKWYKIRYFFYINLLFYLFFWLFLTIYILGVYSNFRNDRNVTVVDAIEEGKLVDKESSVIWFVVLILLLILALREIFQLYLAPIKYVLNLENWLEISLIAATIIILCFDNVQLKTKHQVSAVCIMLSWAELVLLIGRHPALSVNIEMLKTVTLNFLTFLAWYSILIIAFALSFYTLFKDTQYEDTDENYFYNPGISIFKTILMLTGEFDAGTIPFVEYPIISHLLFVLFVFLIAIVLFNLLNGLAVSDTQAIRSDAELVSIISRAKLIYYLENILINPRKLLLLLKLLKFSKYFSINLIDTLRTDHKIHILVNKNSELIIESNQSTSKLDSKAQSCTKLLLNIYMERRIVEKAGNILIEKQNKLERLTEKSKQLQFYNEFENFKQCLENLRLMLKENKELLLSFYDNKERI</sequence>
<evidence type="ECO:0000313" key="13">
    <source>
        <dbReference type="Proteomes" id="UP000015103"/>
    </source>
</evidence>
<evidence type="ECO:0000256" key="2">
    <source>
        <dbReference type="ARBA" id="ARBA00022448"/>
    </source>
</evidence>
<accession>T1H8V5</accession>
<reference evidence="12" key="1">
    <citation type="submission" date="2015-05" db="UniProtKB">
        <authorList>
            <consortium name="EnsemblMetazoa"/>
        </authorList>
    </citation>
    <scope>IDENTIFICATION</scope>
</reference>
<keyword evidence="3" id="KW-0716">Sensory transduction</keyword>
<dbReference type="GO" id="GO:0034703">
    <property type="term" value="C:cation channel complex"/>
    <property type="evidence" value="ECO:0007669"/>
    <property type="project" value="UniProtKB-ARBA"/>
</dbReference>
<evidence type="ECO:0000256" key="5">
    <source>
        <dbReference type="ARBA" id="ARBA00022737"/>
    </source>
</evidence>
<dbReference type="Gene3D" id="1.25.40.20">
    <property type="entry name" value="Ankyrin repeat-containing domain"/>
    <property type="match status" value="2"/>
</dbReference>
<dbReference type="Pfam" id="PF00520">
    <property type="entry name" value="Ion_trans"/>
    <property type="match status" value="1"/>
</dbReference>
<keyword evidence="8" id="KW-0406">Ion transport</keyword>
<dbReference type="PROSITE" id="PS50297">
    <property type="entry name" value="ANK_REP_REGION"/>
    <property type="match status" value="3"/>
</dbReference>
<dbReference type="InterPro" id="IPR002110">
    <property type="entry name" value="Ankyrin_rpt"/>
</dbReference>
<dbReference type="GeneID" id="141459542"/>
<dbReference type="SUPFAM" id="SSF48403">
    <property type="entry name" value="Ankyrin repeat"/>
    <property type="match status" value="2"/>
</dbReference>
<keyword evidence="7" id="KW-0040">ANK repeat</keyword>
<protein>
    <recommendedName>
        <fullName evidence="11">Ion transport domain-containing protein</fullName>
    </recommendedName>
</protein>
<evidence type="ECO:0000259" key="11">
    <source>
        <dbReference type="Pfam" id="PF00520"/>
    </source>
</evidence>
<keyword evidence="10" id="KW-0407">Ion channel</keyword>
<dbReference type="Pfam" id="PF12796">
    <property type="entry name" value="Ank_2"/>
    <property type="match status" value="3"/>
</dbReference>
<evidence type="ECO:0000313" key="12">
    <source>
        <dbReference type="EnsemblMetazoa" id="RPRC000454-PA"/>
    </source>
</evidence>
<dbReference type="AlphaFoldDB" id="T1H8V5"/>
<keyword evidence="9" id="KW-0472">Membrane</keyword>
<dbReference type="VEuPathDB" id="VectorBase:RPRC000454"/>
<evidence type="ECO:0000256" key="7">
    <source>
        <dbReference type="ARBA" id="ARBA00023043"/>
    </source>
</evidence>
<keyword evidence="5" id="KW-0677">Repeat</keyword>
<evidence type="ECO:0000256" key="4">
    <source>
        <dbReference type="ARBA" id="ARBA00022692"/>
    </source>
</evidence>
<keyword evidence="4" id="KW-0812">Transmembrane</keyword>
<dbReference type="OMA" id="LPCCCSM"/>
<comment type="subcellular location">
    <subcellularLocation>
        <location evidence="1">Membrane</location>
        <topology evidence="1">Multi-pass membrane protein</topology>
    </subcellularLocation>
</comment>
<proteinExistence type="predicted"/>
<evidence type="ECO:0000256" key="1">
    <source>
        <dbReference type="ARBA" id="ARBA00004141"/>
    </source>
</evidence>
<dbReference type="PANTHER" id="PTHR47143:SF4">
    <property type="entry name" value="TRANSIENT RECEPTOR POTENTIAL CATION CHANNEL PROTEIN PAINLESS"/>
    <property type="match status" value="1"/>
</dbReference>
<evidence type="ECO:0000256" key="8">
    <source>
        <dbReference type="ARBA" id="ARBA00023065"/>
    </source>
</evidence>
<evidence type="ECO:0000256" key="10">
    <source>
        <dbReference type="ARBA" id="ARBA00023303"/>
    </source>
</evidence>
<keyword evidence="13" id="KW-1185">Reference proteome</keyword>
<keyword evidence="6" id="KW-1133">Transmembrane helix</keyword>
<dbReference type="RefSeq" id="XP_073994847.1">
    <property type="nucleotide sequence ID" value="XM_074138746.1"/>
</dbReference>
<evidence type="ECO:0000256" key="6">
    <source>
        <dbReference type="ARBA" id="ARBA00022989"/>
    </source>
</evidence>
<dbReference type="PANTHER" id="PTHR47143">
    <property type="entry name" value="TRANSIENT RECEPTOR POTENTIAL CATION CHANNEL PROTEIN PAINLESS"/>
    <property type="match status" value="1"/>
</dbReference>
<dbReference type="PRINTS" id="PR01415">
    <property type="entry name" value="ANKYRIN"/>
</dbReference>
<dbReference type="SMART" id="SM00248">
    <property type="entry name" value="ANK"/>
    <property type="match status" value="8"/>
</dbReference>
<dbReference type="STRING" id="13249.T1H8V5"/>
<dbReference type="EnsemblMetazoa" id="RPRC000454-RA">
    <property type="protein sequence ID" value="RPRC000454-PA"/>
    <property type="gene ID" value="RPRC000454"/>
</dbReference>
<dbReference type="PROSITE" id="PS50088">
    <property type="entry name" value="ANK_REPEAT"/>
    <property type="match status" value="3"/>
</dbReference>
<feature type="domain" description="Ion transport" evidence="11">
    <location>
        <begin position="520"/>
        <end position="757"/>
    </location>
</feature>
<dbReference type="InParanoid" id="T1H8V5"/>
<keyword evidence="2" id="KW-0813">Transport</keyword>
<dbReference type="eggNOG" id="KOG0510">
    <property type="taxonomic scope" value="Eukaryota"/>
</dbReference>
<evidence type="ECO:0000256" key="3">
    <source>
        <dbReference type="ARBA" id="ARBA00022606"/>
    </source>
</evidence>
<dbReference type="InterPro" id="IPR005821">
    <property type="entry name" value="Ion_trans_dom"/>
</dbReference>
<dbReference type="InterPro" id="IPR036770">
    <property type="entry name" value="Ankyrin_rpt-contain_sf"/>
</dbReference>
<organism evidence="12 13">
    <name type="scientific">Rhodnius prolixus</name>
    <name type="common">Triatomid bug</name>
    <dbReference type="NCBI Taxonomy" id="13249"/>
    <lineage>
        <taxon>Eukaryota</taxon>
        <taxon>Metazoa</taxon>
        <taxon>Ecdysozoa</taxon>
        <taxon>Arthropoda</taxon>
        <taxon>Hexapoda</taxon>
        <taxon>Insecta</taxon>
        <taxon>Pterygota</taxon>
        <taxon>Neoptera</taxon>
        <taxon>Paraneoptera</taxon>
        <taxon>Hemiptera</taxon>
        <taxon>Heteroptera</taxon>
        <taxon>Panheteroptera</taxon>
        <taxon>Cimicomorpha</taxon>
        <taxon>Reduviidae</taxon>
        <taxon>Triatominae</taxon>
        <taxon>Rhodnius</taxon>
    </lineage>
</organism>
<dbReference type="GO" id="GO:0005216">
    <property type="term" value="F:monoatomic ion channel activity"/>
    <property type="evidence" value="ECO:0007669"/>
    <property type="project" value="InterPro"/>
</dbReference>
<dbReference type="InterPro" id="IPR052076">
    <property type="entry name" value="TRP_cation_channel"/>
</dbReference>
<dbReference type="Proteomes" id="UP000015103">
    <property type="component" value="Unassembled WGS sequence"/>
</dbReference>
<evidence type="ECO:0000256" key="9">
    <source>
        <dbReference type="ARBA" id="ARBA00023136"/>
    </source>
</evidence>